<keyword evidence="2" id="KW-0472">Membrane</keyword>
<dbReference type="PANTHER" id="PTHR40278:SF1">
    <property type="entry name" value="DNA UTILIZATION PROTEIN HOFN"/>
    <property type="match status" value="1"/>
</dbReference>
<feature type="transmembrane region" description="Helical" evidence="2">
    <location>
        <begin position="25"/>
        <end position="49"/>
    </location>
</feature>
<name>B1I3E5_DESAP</name>
<reference evidence="3 4" key="2">
    <citation type="journal article" date="2008" name="Science">
        <title>Environmental genomics reveals a single-species ecosystem deep within Earth.</title>
        <authorList>
            <person name="Chivian D."/>
            <person name="Brodie E.L."/>
            <person name="Alm E.J."/>
            <person name="Culley D.E."/>
            <person name="Dehal P.S."/>
            <person name="Desantis T.Z."/>
            <person name="Gihring T.M."/>
            <person name="Lapidus A."/>
            <person name="Lin L.H."/>
            <person name="Lowry S.R."/>
            <person name="Moser D.P."/>
            <person name="Richardson P.M."/>
            <person name="Southam G."/>
            <person name="Wanger G."/>
            <person name="Pratt L.M."/>
            <person name="Andersen G.L."/>
            <person name="Hazen T.C."/>
            <person name="Brockman F.J."/>
            <person name="Arkin A.P."/>
            <person name="Onstott T.C."/>
        </authorList>
    </citation>
    <scope>NUCLEOTIDE SEQUENCE [LARGE SCALE GENOMIC DNA]</scope>
    <source>
        <strain evidence="3 4">MP104C</strain>
    </source>
</reference>
<keyword evidence="1" id="KW-0175">Coiled coil</keyword>
<reference evidence="4" key="1">
    <citation type="submission" date="2007-10" db="EMBL/GenBank/DDBJ databases">
        <title>Complete sequence of chromosome of Desulforudis audaxviator MP104C.</title>
        <authorList>
            <person name="Copeland A."/>
            <person name="Lucas S."/>
            <person name="Lapidus A."/>
            <person name="Barry K."/>
            <person name="Glavina del Rio T."/>
            <person name="Dalin E."/>
            <person name="Tice H."/>
            <person name="Bruce D."/>
            <person name="Pitluck S."/>
            <person name="Lowry S.R."/>
            <person name="Larimer F."/>
            <person name="Land M.L."/>
            <person name="Hauser L."/>
            <person name="Kyrpides N."/>
            <person name="Ivanova N.N."/>
            <person name="Richardson P."/>
        </authorList>
    </citation>
    <scope>NUCLEOTIDE SEQUENCE [LARGE SCALE GENOMIC DNA]</scope>
    <source>
        <strain evidence="4">MP104C</strain>
    </source>
</reference>
<gene>
    <name evidence="3" type="ordered locus">Daud_0954</name>
</gene>
<dbReference type="PANTHER" id="PTHR40278">
    <property type="entry name" value="DNA UTILIZATION PROTEIN HOFN"/>
    <property type="match status" value="1"/>
</dbReference>
<dbReference type="OrthoDB" id="1787433at2"/>
<accession>B1I3E5</accession>
<proteinExistence type="predicted"/>
<keyword evidence="2" id="KW-0812">Transmembrane</keyword>
<keyword evidence="2" id="KW-1133">Transmembrane helix</keyword>
<keyword evidence="4" id="KW-1185">Reference proteome</keyword>
<dbReference type="STRING" id="477974.Daud_0954"/>
<dbReference type="EMBL" id="CP000860">
    <property type="protein sequence ID" value="ACA59467.1"/>
    <property type="molecule type" value="Genomic_DNA"/>
</dbReference>
<dbReference type="eggNOG" id="COG3166">
    <property type="taxonomic scope" value="Bacteria"/>
</dbReference>
<dbReference type="InterPro" id="IPR052534">
    <property type="entry name" value="Extracell_DNA_Util/SecSys_Comp"/>
</dbReference>
<evidence type="ECO:0000256" key="1">
    <source>
        <dbReference type="SAM" id="Coils"/>
    </source>
</evidence>
<protein>
    <submittedName>
        <fullName evidence="3">Fimbrial assembly family protein</fullName>
    </submittedName>
</protein>
<dbReference type="AlphaFoldDB" id="B1I3E5"/>
<dbReference type="KEGG" id="dau:Daud_0954"/>
<evidence type="ECO:0000313" key="4">
    <source>
        <dbReference type="Proteomes" id="UP000008544"/>
    </source>
</evidence>
<evidence type="ECO:0000256" key="2">
    <source>
        <dbReference type="SAM" id="Phobius"/>
    </source>
</evidence>
<dbReference type="HOGENOM" id="CLU_1364344_0_0_9"/>
<feature type="coiled-coil region" evidence="1">
    <location>
        <begin position="48"/>
        <end position="75"/>
    </location>
</feature>
<sequence length="200" mass="22170">MNKINISLLPPEIRNRQRARRRTDYYLLAVSVVMLFFLGVYLVFLGITFQVRAEVNALRKERAALQEEIAAYQEYATLEEQAKEASRMLGDAMGTTPDWASLLADLSLHLPEGVWLESLSASYQNTGGASKQGGGELTFRGWAISRAVVDGRLDEFGAVPGLAEARCRLTTVESTRLGLEFTARILPGDPYQPAFRGDAR</sequence>
<organism evidence="3 4">
    <name type="scientific">Desulforudis audaxviator (strain MP104C)</name>
    <dbReference type="NCBI Taxonomy" id="477974"/>
    <lineage>
        <taxon>Bacteria</taxon>
        <taxon>Bacillati</taxon>
        <taxon>Bacillota</taxon>
        <taxon>Clostridia</taxon>
        <taxon>Thermoanaerobacterales</taxon>
        <taxon>Candidatus Desulforudaceae</taxon>
        <taxon>Candidatus Desulforudis</taxon>
    </lineage>
</organism>
<evidence type="ECO:0000313" key="3">
    <source>
        <dbReference type="EMBL" id="ACA59467.1"/>
    </source>
</evidence>
<dbReference type="Proteomes" id="UP000008544">
    <property type="component" value="Chromosome"/>
</dbReference>
<dbReference type="RefSeq" id="WP_012302053.1">
    <property type="nucleotide sequence ID" value="NC_010424.1"/>
</dbReference>